<proteinExistence type="predicted"/>
<keyword evidence="1" id="KW-0812">Transmembrane</keyword>
<gene>
    <name evidence="2" type="ORF">SOCE26_025000</name>
</gene>
<dbReference type="RefSeq" id="WP_104978927.1">
    <property type="nucleotide sequence ID" value="NZ_CP012673.1"/>
</dbReference>
<keyword evidence="1" id="KW-1133">Transmembrane helix</keyword>
<accession>A0A2L0EP97</accession>
<protein>
    <submittedName>
        <fullName evidence="2">Uncharacterized protein</fullName>
    </submittedName>
</protein>
<evidence type="ECO:0000256" key="1">
    <source>
        <dbReference type="SAM" id="Phobius"/>
    </source>
</evidence>
<evidence type="ECO:0000313" key="2">
    <source>
        <dbReference type="EMBL" id="AUX41095.1"/>
    </source>
</evidence>
<sequence>MKRLRSVLALYVEPIHLGDAERAPLDVERLREQLRQVGRTSEAYFAVCVVMLMVLFVAALWAALRATEGTGFVKEAFAGLGVSMFGLIRAMLGLWREKVATDVLLTLAASLDSDTLRSVIAVLLKRLG</sequence>
<dbReference type="Proteomes" id="UP000238348">
    <property type="component" value="Chromosome"/>
</dbReference>
<reference evidence="2 3" key="1">
    <citation type="submission" date="2015-09" db="EMBL/GenBank/DDBJ databases">
        <title>Sorangium comparison.</title>
        <authorList>
            <person name="Zaburannyi N."/>
            <person name="Bunk B."/>
            <person name="Overmann J."/>
            <person name="Mueller R."/>
        </authorList>
    </citation>
    <scope>NUCLEOTIDE SEQUENCE [LARGE SCALE GENOMIC DNA]</scope>
    <source>
        <strain evidence="2 3">So ce26</strain>
    </source>
</reference>
<evidence type="ECO:0000313" key="3">
    <source>
        <dbReference type="Proteomes" id="UP000238348"/>
    </source>
</evidence>
<keyword evidence="1" id="KW-0472">Membrane</keyword>
<feature type="transmembrane region" description="Helical" evidence="1">
    <location>
        <begin position="76"/>
        <end position="95"/>
    </location>
</feature>
<dbReference type="AlphaFoldDB" id="A0A2L0EP97"/>
<name>A0A2L0EP97_SORCE</name>
<feature type="transmembrane region" description="Helical" evidence="1">
    <location>
        <begin position="44"/>
        <end position="64"/>
    </location>
</feature>
<organism evidence="2 3">
    <name type="scientific">Sorangium cellulosum</name>
    <name type="common">Polyangium cellulosum</name>
    <dbReference type="NCBI Taxonomy" id="56"/>
    <lineage>
        <taxon>Bacteria</taxon>
        <taxon>Pseudomonadati</taxon>
        <taxon>Myxococcota</taxon>
        <taxon>Polyangia</taxon>
        <taxon>Polyangiales</taxon>
        <taxon>Polyangiaceae</taxon>
        <taxon>Sorangium</taxon>
    </lineage>
</organism>
<dbReference type="EMBL" id="CP012673">
    <property type="protein sequence ID" value="AUX41095.1"/>
    <property type="molecule type" value="Genomic_DNA"/>
</dbReference>